<keyword evidence="1" id="KW-0808">Transferase</keyword>
<evidence type="ECO:0000313" key="1">
    <source>
        <dbReference type="EMBL" id="QDT15943.1"/>
    </source>
</evidence>
<sequence length="158" mass="17010">MPGCGKSTVGRPLAERLGVPFVDPDLLIIAGEGATVLGDVSENLDRAGFLELETRYNLDVPAEPSVIAPGGSVIYCDPAMERFRTFATIVWLDVPVPALEARLGCLKERAVVMAPGATLHDVAAERRPFLEKWADLRIDADDRSPESLAAEIQERVAG</sequence>
<dbReference type="EMBL" id="CP036265">
    <property type="protein sequence ID" value="QDT15943.1"/>
    <property type="molecule type" value="Genomic_DNA"/>
</dbReference>
<dbReference type="SUPFAM" id="SSF52540">
    <property type="entry name" value="P-loop containing nucleoside triphosphate hydrolases"/>
    <property type="match status" value="1"/>
</dbReference>
<keyword evidence="2" id="KW-1185">Reference proteome</keyword>
<name>A0A517P988_9PLAN</name>
<protein>
    <submittedName>
        <fullName evidence="1">Shikimate kinase 1</fullName>
        <ecNumber evidence="1">2.7.1.71</ecNumber>
    </submittedName>
</protein>
<gene>
    <name evidence="1" type="primary">aroK_1</name>
    <name evidence="1" type="ORF">CA12_20410</name>
</gene>
<dbReference type="GO" id="GO:0004765">
    <property type="term" value="F:shikimate kinase activity"/>
    <property type="evidence" value="ECO:0007669"/>
    <property type="project" value="UniProtKB-EC"/>
</dbReference>
<dbReference type="PANTHER" id="PTHR43515">
    <property type="entry name" value="THREONINE SYNTHASE-LIKE 1"/>
    <property type="match status" value="1"/>
</dbReference>
<dbReference type="Pfam" id="PF01202">
    <property type="entry name" value="SKI"/>
    <property type="match status" value="1"/>
</dbReference>
<dbReference type="InterPro" id="IPR031322">
    <property type="entry name" value="Shikimate/glucono_kinase"/>
</dbReference>
<dbReference type="AlphaFoldDB" id="A0A517P988"/>
<proteinExistence type="predicted"/>
<dbReference type="GO" id="GO:0005737">
    <property type="term" value="C:cytoplasm"/>
    <property type="evidence" value="ECO:0007669"/>
    <property type="project" value="TreeGrafter"/>
</dbReference>
<organism evidence="1 2">
    <name type="scientific">Alienimonas californiensis</name>
    <dbReference type="NCBI Taxonomy" id="2527989"/>
    <lineage>
        <taxon>Bacteria</taxon>
        <taxon>Pseudomonadati</taxon>
        <taxon>Planctomycetota</taxon>
        <taxon>Planctomycetia</taxon>
        <taxon>Planctomycetales</taxon>
        <taxon>Planctomycetaceae</taxon>
        <taxon>Alienimonas</taxon>
    </lineage>
</organism>
<dbReference type="InterPro" id="IPR027417">
    <property type="entry name" value="P-loop_NTPase"/>
</dbReference>
<dbReference type="KEGG" id="acaf:CA12_20410"/>
<dbReference type="Proteomes" id="UP000318741">
    <property type="component" value="Chromosome"/>
</dbReference>
<reference evidence="1 2" key="1">
    <citation type="submission" date="2019-02" db="EMBL/GenBank/DDBJ databases">
        <title>Deep-cultivation of Planctomycetes and their phenomic and genomic characterization uncovers novel biology.</title>
        <authorList>
            <person name="Wiegand S."/>
            <person name="Jogler M."/>
            <person name="Boedeker C."/>
            <person name="Pinto D."/>
            <person name="Vollmers J."/>
            <person name="Rivas-Marin E."/>
            <person name="Kohn T."/>
            <person name="Peeters S.H."/>
            <person name="Heuer A."/>
            <person name="Rast P."/>
            <person name="Oberbeckmann S."/>
            <person name="Bunk B."/>
            <person name="Jeske O."/>
            <person name="Meyerdierks A."/>
            <person name="Storesund J.E."/>
            <person name="Kallscheuer N."/>
            <person name="Luecker S."/>
            <person name="Lage O.M."/>
            <person name="Pohl T."/>
            <person name="Merkel B.J."/>
            <person name="Hornburger P."/>
            <person name="Mueller R.-W."/>
            <person name="Bruemmer F."/>
            <person name="Labrenz M."/>
            <person name="Spormann A.M."/>
            <person name="Op den Camp H."/>
            <person name="Overmann J."/>
            <person name="Amann R."/>
            <person name="Jetten M.S.M."/>
            <person name="Mascher T."/>
            <person name="Medema M.H."/>
            <person name="Devos D.P."/>
            <person name="Kaster A.-K."/>
            <person name="Ovreas L."/>
            <person name="Rohde M."/>
            <person name="Galperin M.Y."/>
            <person name="Jogler C."/>
        </authorList>
    </citation>
    <scope>NUCLEOTIDE SEQUENCE [LARGE SCALE GENOMIC DNA]</scope>
    <source>
        <strain evidence="1 2">CA12</strain>
    </source>
</reference>
<accession>A0A517P988</accession>
<keyword evidence="1" id="KW-0418">Kinase</keyword>
<evidence type="ECO:0000313" key="2">
    <source>
        <dbReference type="Proteomes" id="UP000318741"/>
    </source>
</evidence>
<dbReference type="EC" id="2.7.1.71" evidence="1"/>
<dbReference type="Gene3D" id="3.40.50.300">
    <property type="entry name" value="P-loop containing nucleotide triphosphate hydrolases"/>
    <property type="match status" value="1"/>
</dbReference>
<dbReference type="PANTHER" id="PTHR43515:SF1">
    <property type="entry name" value="THREONINE SYNTHASE-LIKE 1"/>
    <property type="match status" value="1"/>
</dbReference>